<dbReference type="GO" id="GO:0010468">
    <property type="term" value="P:regulation of gene expression"/>
    <property type="evidence" value="ECO:0007669"/>
    <property type="project" value="TreeGrafter"/>
</dbReference>
<dbReference type="AlphaFoldDB" id="A0A3P7NRH5"/>
<organism evidence="6 7">
    <name type="scientific">Dibothriocephalus latus</name>
    <name type="common">Fish tapeworm</name>
    <name type="synonym">Diphyllobothrium latum</name>
    <dbReference type="NCBI Taxonomy" id="60516"/>
    <lineage>
        <taxon>Eukaryota</taxon>
        <taxon>Metazoa</taxon>
        <taxon>Spiralia</taxon>
        <taxon>Lophotrochozoa</taxon>
        <taxon>Platyhelminthes</taxon>
        <taxon>Cestoda</taxon>
        <taxon>Eucestoda</taxon>
        <taxon>Diphyllobothriidea</taxon>
        <taxon>Diphyllobothriidae</taxon>
        <taxon>Dibothriocephalus</taxon>
    </lineage>
</organism>
<dbReference type="GO" id="GO:0000785">
    <property type="term" value="C:chromatin"/>
    <property type="evidence" value="ECO:0007669"/>
    <property type="project" value="TreeGrafter"/>
</dbReference>
<feature type="compositionally biased region" description="Basic and acidic residues" evidence="4">
    <location>
        <begin position="149"/>
        <end position="158"/>
    </location>
</feature>
<dbReference type="Pfam" id="PF00076">
    <property type="entry name" value="RRM_1"/>
    <property type="match status" value="1"/>
</dbReference>
<evidence type="ECO:0000256" key="3">
    <source>
        <dbReference type="PROSITE-ProRule" id="PRU00176"/>
    </source>
</evidence>
<dbReference type="GO" id="GO:0003723">
    <property type="term" value="F:RNA binding"/>
    <property type="evidence" value="ECO:0007669"/>
    <property type="project" value="UniProtKB-UniRule"/>
</dbReference>
<sequence length="253" mass="28070">MSDGPVGGKAEAPKDILVAIAELQNLNGFWKLEADLADLLDCPLDKLMSTKPKNLAELEDTVWATALVIAFFKTKVADRRLEWQLMSTKAQNWLATRLKSDMSVDELIKKATSVLDPTSVDEATTIKPKLEWVVSTGSSSSETQNRQSARIENEEKKSTDIANGPTIFVGGIKYPLSLDTIREYFSRFGCVAEVRQALSPYDGDQLAYGFVTFAKNTDVTVILASKRHSVDSVNVDVRPYDRSKYPQTNCIKL</sequence>
<dbReference type="GO" id="GO:0005654">
    <property type="term" value="C:nucleoplasm"/>
    <property type="evidence" value="ECO:0007669"/>
    <property type="project" value="TreeGrafter"/>
</dbReference>
<name>A0A3P7NRH5_DIBLA</name>
<keyword evidence="2" id="KW-0539">Nucleus</keyword>
<accession>A0A3P7NRH5</accession>
<dbReference type="SMART" id="SM00360">
    <property type="entry name" value="RRM"/>
    <property type="match status" value="1"/>
</dbReference>
<evidence type="ECO:0000259" key="5">
    <source>
        <dbReference type="PROSITE" id="PS50102"/>
    </source>
</evidence>
<reference evidence="6 7" key="1">
    <citation type="submission" date="2018-11" db="EMBL/GenBank/DDBJ databases">
        <authorList>
            <consortium name="Pathogen Informatics"/>
        </authorList>
    </citation>
    <scope>NUCLEOTIDE SEQUENCE [LARGE SCALE GENOMIC DNA]</scope>
</reference>
<evidence type="ECO:0000256" key="1">
    <source>
        <dbReference type="ARBA" id="ARBA00004123"/>
    </source>
</evidence>
<proteinExistence type="predicted"/>
<dbReference type="InterPro" id="IPR000504">
    <property type="entry name" value="RRM_dom"/>
</dbReference>
<feature type="compositionally biased region" description="Polar residues" evidence="4">
    <location>
        <begin position="137"/>
        <end position="148"/>
    </location>
</feature>
<dbReference type="PANTHER" id="PTHR48033">
    <property type="entry name" value="RNA-BINDING (RRM/RBD/RNP MOTIFS) FAMILY PROTEIN"/>
    <property type="match status" value="1"/>
</dbReference>
<dbReference type="InterPro" id="IPR012677">
    <property type="entry name" value="Nucleotide-bd_a/b_plait_sf"/>
</dbReference>
<dbReference type="Gene3D" id="3.30.70.330">
    <property type="match status" value="1"/>
</dbReference>
<feature type="region of interest" description="Disordered" evidence="4">
    <location>
        <begin position="137"/>
        <end position="158"/>
    </location>
</feature>
<dbReference type="InterPro" id="IPR035979">
    <property type="entry name" value="RBD_domain_sf"/>
</dbReference>
<dbReference type="SUPFAM" id="SSF54928">
    <property type="entry name" value="RNA-binding domain, RBD"/>
    <property type="match status" value="1"/>
</dbReference>
<protein>
    <recommendedName>
        <fullName evidence="5">RRM domain-containing protein</fullName>
    </recommendedName>
</protein>
<evidence type="ECO:0000256" key="2">
    <source>
        <dbReference type="ARBA" id="ARBA00023242"/>
    </source>
</evidence>
<evidence type="ECO:0000313" key="7">
    <source>
        <dbReference type="Proteomes" id="UP000281553"/>
    </source>
</evidence>
<dbReference type="EMBL" id="UYRU01052197">
    <property type="protein sequence ID" value="VDN11759.1"/>
    <property type="molecule type" value="Genomic_DNA"/>
</dbReference>
<keyword evidence="7" id="KW-1185">Reference proteome</keyword>
<evidence type="ECO:0000313" key="6">
    <source>
        <dbReference type="EMBL" id="VDN11759.1"/>
    </source>
</evidence>
<keyword evidence="3" id="KW-0694">RNA-binding</keyword>
<dbReference type="PROSITE" id="PS50102">
    <property type="entry name" value="RRM"/>
    <property type="match status" value="1"/>
</dbReference>
<gene>
    <name evidence="6" type="ORF">DILT_LOCUS7590</name>
</gene>
<evidence type="ECO:0000256" key="4">
    <source>
        <dbReference type="SAM" id="MobiDB-lite"/>
    </source>
</evidence>
<dbReference type="OrthoDB" id="6273170at2759"/>
<dbReference type="PANTHER" id="PTHR48033:SF10">
    <property type="entry name" value="RNA-BINDING PROTEIN SQUID"/>
    <property type="match status" value="1"/>
</dbReference>
<feature type="domain" description="RRM" evidence="5">
    <location>
        <begin position="165"/>
        <end position="253"/>
    </location>
</feature>
<comment type="subcellular location">
    <subcellularLocation>
        <location evidence="1">Nucleus</location>
    </subcellularLocation>
</comment>
<dbReference type="Proteomes" id="UP000281553">
    <property type="component" value="Unassembled WGS sequence"/>
</dbReference>